<sequence length="124" mass="14560">MKYSFRLPPGNNKYTLKIFYGGELKEGEIFYRYYVGGEVTWVDELDPNMANLTELNNIASELGYQTTEINYLYRSPTSGNIVKITLDQHVTNMIEELPISRELELYIDGVRREEEREEYPIVCF</sequence>
<dbReference type="Proteomes" id="UP001457282">
    <property type="component" value="Unassembled WGS sequence"/>
</dbReference>
<dbReference type="Pfam" id="PF26130">
    <property type="entry name" value="PB1-like"/>
    <property type="match status" value="1"/>
</dbReference>
<feature type="domain" description="PB1-like" evidence="1">
    <location>
        <begin position="12"/>
        <end position="96"/>
    </location>
</feature>
<dbReference type="AlphaFoldDB" id="A0AAW1WNU6"/>
<keyword evidence="3" id="KW-1185">Reference proteome</keyword>
<accession>A0AAW1WNU6</accession>
<name>A0AAW1WNU6_RUBAR</name>
<gene>
    <name evidence="2" type="ORF">M0R45_023098</name>
</gene>
<dbReference type="InterPro" id="IPR058594">
    <property type="entry name" value="PB1-like_dom_pln"/>
</dbReference>
<evidence type="ECO:0000313" key="2">
    <source>
        <dbReference type="EMBL" id="KAK9925833.1"/>
    </source>
</evidence>
<proteinExistence type="predicted"/>
<evidence type="ECO:0000313" key="3">
    <source>
        <dbReference type="Proteomes" id="UP001457282"/>
    </source>
</evidence>
<reference evidence="2 3" key="1">
    <citation type="journal article" date="2023" name="G3 (Bethesda)">
        <title>A chromosome-length genome assembly and annotation of blackberry (Rubus argutus, cv. 'Hillquist').</title>
        <authorList>
            <person name="Bruna T."/>
            <person name="Aryal R."/>
            <person name="Dudchenko O."/>
            <person name="Sargent D.J."/>
            <person name="Mead D."/>
            <person name="Buti M."/>
            <person name="Cavallini A."/>
            <person name="Hytonen T."/>
            <person name="Andres J."/>
            <person name="Pham M."/>
            <person name="Weisz D."/>
            <person name="Mascagni F."/>
            <person name="Usai G."/>
            <person name="Natali L."/>
            <person name="Bassil N."/>
            <person name="Fernandez G.E."/>
            <person name="Lomsadze A."/>
            <person name="Armour M."/>
            <person name="Olukolu B."/>
            <person name="Poorten T."/>
            <person name="Britton C."/>
            <person name="Davik J."/>
            <person name="Ashrafi H."/>
            <person name="Aiden E.L."/>
            <person name="Borodovsky M."/>
            <person name="Worthington M."/>
        </authorList>
    </citation>
    <scope>NUCLEOTIDE SEQUENCE [LARGE SCALE GENOMIC DNA]</scope>
    <source>
        <strain evidence="2">PI 553951</strain>
    </source>
</reference>
<evidence type="ECO:0000259" key="1">
    <source>
        <dbReference type="Pfam" id="PF26130"/>
    </source>
</evidence>
<dbReference type="EMBL" id="JBEDUW010000005">
    <property type="protein sequence ID" value="KAK9925833.1"/>
    <property type="molecule type" value="Genomic_DNA"/>
</dbReference>
<organism evidence="2 3">
    <name type="scientific">Rubus argutus</name>
    <name type="common">Southern blackberry</name>
    <dbReference type="NCBI Taxonomy" id="59490"/>
    <lineage>
        <taxon>Eukaryota</taxon>
        <taxon>Viridiplantae</taxon>
        <taxon>Streptophyta</taxon>
        <taxon>Embryophyta</taxon>
        <taxon>Tracheophyta</taxon>
        <taxon>Spermatophyta</taxon>
        <taxon>Magnoliopsida</taxon>
        <taxon>eudicotyledons</taxon>
        <taxon>Gunneridae</taxon>
        <taxon>Pentapetalae</taxon>
        <taxon>rosids</taxon>
        <taxon>fabids</taxon>
        <taxon>Rosales</taxon>
        <taxon>Rosaceae</taxon>
        <taxon>Rosoideae</taxon>
        <taxon>Rosoideae incertae sedis</taxon>
        <taxon>Rubus</taxon>
    </lineage>
</organism>
<protein>
    <recommendedName>
        <fullName evidence="1">PB1-like domain-containing protein</fullName>
    </recommendedName>
</protein>
<comment type="caution">
    <text evidence="2">The sequence shown here is derived from an EMBL/GenBank/DDBJ whole genome shotgun (WGS) entry which is preliminary data.</text>
</comment>